<comment type="function">
    <text evidence="3">Responsible for synthesis of pseudouridine from uracil.</text>
</comment>
<feature type="domain" description="Pseudouridine synthase RsuA/RluA-like" evidence="4">
    <location>
        <begin position="93"/>
        <end position="240"/>
    </location>
</feature>
<dbReference type="InterPro" id="IPR020103">
    <property type="entry name" value="PsdUridine_synth_cat_dom_sf"/>
</dbReference>
<dbReference type="PANTHER" id="PTHR21600">
    <property type="entry name" value="MITOCHONDRIAL RNA PSEUDOURIDINE SYNTHASE"/>
    <property type="match status" value="1"/>
</dbReference>
<dbReference type="CDD" id="cd02869">
    <property type="entry name" value="PseudoU_synth_RluA_like"/>
    <property type="match status" value="1"/>
</dbReference>
<dbReference type="PANTHER" id="PTHR21600:SF87">
    <property type="entry name" value="RNA PSEUDOURIDYLATE SYNTHASE DOMAIN-CONTAINING PROTEIN 1"/>
    <property type="match status" value="1"/>
</dbReference>
<evidence type="ECO:0000256" key="3">
    <source>
        <dbReference type="RuleBase" id="RU362028"/>
    </source>
</evidence>
<name>A0ABY5BVS1_9LACO</name>
<dbReference type="Proteomes" id="UP001056164">
    <property type="component" value="Chromosome"/>
</dbReference>
<dbReference type="Gene3D" id="3.30.2350.10">
    <property type="entry name" value="Pseudouridine synthase"/>
    <property type="match status" value="1"/>
</dbReference>
<dbReference type="InterPro" id="IPR050188">
    <property type="entry name" value="RluA_PseudoU_synthase"/>
</dbReference>
<evidence type="ECO:0000256" key="1">
    <source>
        <dbReference type="ARBA" id="ARBA00000073"/>
    </source>
</evidence>
<proteinExistence type="inferred from homology"/>
<dbReference type="SUPFAM" id="SSF55120">
    <property type="entry name" value="Pseudouridine synthase"/>
    <property type="match status" value="1"/>
</dbReference>
<evidence type="ECO:0000259" key="4">
    <source>
        <dbReference type="Pfam" id="PF00849"/>
    </source>
</evidence>
<dbReference type="RefSeq" id="WP_252795104.1">
    <property type="nucleotide sequence ID" value="NZ_CP097121.1"/>
</dbReference>
<comment type="catalytic activity">
    <reaction evidence="1 3">
        <text>a uridine in RNA = a pseudouridine in RNA</text>
        <dbReference type="Rhea" id="RHEA:48348"/>
        <dbReference type="Rhea" id="RHEA-COMP:12068"/>
        <dbReference type="Rhea" id="RHEA-COMP:12069"/>
        <dbReference type="ChEBI" id="CHEBI:65314"/>
        <dbReference type="ChEBI" id="CHEBI:65315"/>
    </reaction>
</comment>
<keyword evidence="3" id="KW-0413">Isomerase</keyword>
<dbReference type="InterPro" id="IPR006225">
    <property type="entry name" value="PsdUridine_synth_RluC/D"/>
</dbReference>
<reference evidence="5" key="1">
    <citation type="submission" date="2022-05" db="EMBL/GenBank/DDBJ databases">
        <authorList>
            <person name="Oliphant S.A."/>
            <person name="Watson-Haigh N.S."/>
            <person name="Sumby K.M."/>
            <person name="Gardner J.M."/>
            <person name="Jiranek V."/>
        </authorList>
    </citation>
    <scope>NUCLEOTIDE SEQUENCE</scope>
    <source>
        <strain evidence="5">KI4_A6</strain>
    </source>
</reference>
<comment type="similarity">
    <text evidence="2 3">Belongs to the pseudouridine synthase RluA family.</text>
</comment>
<evidence type="ECO:0000313" key="6">
    <source>
        <dbReference type="Proteomes" id="UP001056164"/>
    </source>
</evidence>
<sequence>MQWHYELPVATATGAIALRDFLKKQLQLPKRLVGDLRRNQRVLVNRRYQPMNTMLQASDVINLTFLPQDFRNPFPKTLLDEHLTIPILFENADFVIVNKPRGIKTHANQPGESGAVLNGVAAHYAPNPVYMIHRLDQETSGALLFGKSPAAVPILTKMIREKQIQREYLVRIRGQLLAPAGIIKAPIGLDPTDQRKRRVNGPNAQDAVTHYRVLQSSPTESLLEVQLETGRTHQIRVHLAFLGHPIQNDPLYDPQAENGQAMQLHSWRVRMRTPFTDQPLAVTAPVPPEMEIPFKI</sequence>
<dbReference type="InterPro" id="IPR006145">
    <property type="entry name" value="PsdUridine_synth_RsuA/RluA"/>
</dbReference>
<dbReference type="Pfam" id="PF00849">
    <property type="entry name" value="PseudoU_synth_2"/>
    <property type="match status" value="1"/>
</dbReference>
<dbReference type="EC" id="5.4.99.-" evidence="3"/>
<organism evidence="5 6">
    <name type="scientific">Fructilactobacillus carniphilus</name>
    <dbReference type="NCBI Taxonomy" id="2940297"/>
    <lineage>
        <taxon>Bacteria</taxon>
        <taxon>Bacillati</taxon>
        <taxon>Bacillota</taxon>
        <taxon>Bacilli</taxon>
        <taxon>Lactobacillales</taxon>
        <taxon>Lactobacillaceae</taxon>
        <taxon>Fructilactobacillus</taxon>
    </lineage>
</organism>
<dbReference type="EMBL" id="CP097121">
    <property type="protein sequence ID" value="USS90589.1"/>
    <property type="molecule type" value="Genomic_DNA"/>
</dbReference>
<gene>
    <name evidence="5" type="ORF">M3M37_07090</name>
</gene>
<protein>
    <recommendedName>
        <fullName evidence="3">Pseudouridine synthase</fullName>
        <ecNumber evidence="3">5.4.99.-</ecNumber>
    </recommendedName>
</protein>
<dbReference type="NCBIfam" id="TIGR00005">
    <property type="entry name" value="rluA_subfam"/>
    <property type="match status" value="1"/>
</dbReference>
<dbReference type="InterPro" id="IPR006224">
    <property type="entry name" value="PsdUridine_synth_RluA-like_CS"/>
</dbReference>
<evidence type="ECO:0000313" key="5">
    <source>
        <dbReference type="EMBL" id="USS90589.1"/>
    </source>
</evidence>
<dbReference type="PROSITE" id="PS01129">
    <property type="entry name" value="PSI_RLU"/>
    <property type="match status" value="1"/>
</dbReference>
<accession>A0ABY5BVS1</accession>
<keyword evidence="6" id="KW-1185">Reference proteome</keyword>
<evidence type="ECO:0000256" key="2">
    <source>
        <dbReference type="ARBA" id="ARBA00010876"/>
    </source>
</evidence>